<dbReference type="Proteomes" id="UP000618952">
    <property type="component" value="Unassembled WGS sequence"/>
</dbReference>
<keyword evidence="3" id="KW-1133">Transmembrane helix</keyword>
<dbReference type="InterPro" id="IPR045232">
    <property type="entry name" value="FAM234"/>
</dbReference>
<dbReference type="RefSeq" id="WP_187586843.1">
    <property type="nucleotide sequence ID" value="NZ_JACLHY010000021.1"/>
</dbReference>
<keyword evidence="7" id="KW-1185">Reference proteome</keyword>
<feature type="domain" description="FAM234A/B beta-propeller" evidence="5">
    <location>
        <begin position="61"/>
        <end position="203"/>
    </location>
</feature>
<evidence type="ECO:0000256" key="2">
    <source>
        <dbReference type="ARBA" id="ARBA00022692"/>
    </source>
</evidence>
<dbReference type="PANTHER" id="PTHR21419:SF30">
    <property type="entry name" value="IG-LIKE DOMAIN-CONTAINING PROTEIN"/>
    <property type="match status" value="1"/>
</dbReference>
<gene>
    <name evidence="6" type="ORF">H4O18_17210</name>
</gene>
<keyword evidence="2" id="KW-0812">Transmembrane</keyword>
<reference evidence="6 7" key="1">
    <citation type="submission" date="2020-08" db="EMBL/GenBank/DDBJ databases">
        <title>Arenibacter gaetbuli sp. nov., isolated from a sand dune.</title>
        <authorList>
            <person name="Park S."/>
            <person name="Yoon J.-H."/>
        </authorList>
    </citation>
    <scope>NUCLEOTIDE SEQUENCE [LARGE SCALE GENOMIC DNA]</scope>
    <source>
        <strain evidence="6 7">BSSL-BM3</strain>
    </source>
</reference>
<evidence type="ECO:0000259" key="5">
    <source>
        <dbReference type="Pfam" id="PF23727"/>
    </source>
</evidence>
<proteinExistence type="predicted"/>
<evidence type="ECO:0000256" key="3">
    <source>
        <dbReference type="ARBA" id="ARBA00022989"/>
    </source>
</evidence>
<dbReference type="InterPro" id="IPR028994">
    <property type="entry name" value="Integrin_alpha_N"/>
</dbReference>
<dbReference type="InterPro" id="IPR015943">
    <property type="entry name" value="WD40/YVTN_repeat-like_dom_sf"/>
</dbReference>
<name>A0ABR7QS31_9FLAO</name>
<comment type="subcellular location">
    <subcellularLocation>
        <location evidence="1">Membrane</location>
        <topology evidence="1">Single-pass membrane protein</topology>
    </subcellularLocation>
</comment>
<accession>A0ABR7QS31</accession>
<dbReference type="Pfam" id="PF23727">
    <property type="entry name" value="Beta-prop_FAM234A_B"/>
    <property type="match status" value="1"/>
</dbReference>
<evidence type="ECO:0000313" key="6">
    <source>
        <dbReference type="EMBL" id="MBC8769742.1"/>
    </source>
</evidence>
<keyword evidence="4" id="KW-0472">Membrane</keyword>
<dbReference type="SUPFAM" id="SSF69318">
    <property type="entry name" value="Integrin alpha N-terminal domain"/>
    <property type="match status" value="1"/>
</dbReference>
<evidence type="ECO:0000256" key="1">
    <source>
        <dbReference type="ARBA" id="ARBA00004167"/>
    </source>
</evidence>
<organism evidence="6 7">
    <name type="scientific">Arenibacter arenosicollis</name>
    <dbReference type="NCBI Taxonomy" id="2762274"/>
    <lineage>
        <taxon>Bacteria</taxon>
        <taxon>Pseudomonadati</taxon>
        <taxon>Bacteroidota</taxon>
        <taxon>Flavobacteriia</taxon>
        <taxon>Flavobacteriales</taxon>
        <taxon>Flavobacteriaceae</taxon>
        <taxon>Arenibacter</taxon>
    </lineage>
</organism>
<dbReference type="Gene3D" id="2.130.10.10">
    <property type="entry name" value="YVTN repeat-like/Quinoprotein amine dehydrogenase"/>
    <property type="match status" value="1"/>
</dbReference>
<evidence type="ECO:0000313" key="7">
    <source>
        <dbReference type="Proteomes" id="UP000618952"/>
    </source>
</evidence>
<sequence length="486" mass="53851">MRYNIFHIGLLLMILVLQNSVFSQKSWVKTLPGIGTFSSPRIADLNQDGTGDIIIGAGKEELKPSDSAVIAISGIDGKLLWKVSAKDQIFGSATLKDINNDQIYDVFIGGRSAQLLAINGKTGKIIWRFKPPKGQKKEWFNFYNPQFIPDQNNDGQEDLLVSNGGNVLKEPYDPDRPVGHLIILNSKNGEIIQKAPMPDGKETYMSVTVLPNVTQEFKNVIFGSGGETIAGNLYATSIKDIMTGDISNSITLASGDSTGFIGPAAWVDINDDGVHDIVANTFDGRMLALDGKTYKPIWSVVMPDTQAYGSIAIGNFTDDSIPDFFTSYAQGKWPNLEWSKQIMVNGKNGKVELKDSLGYYQMSTPIAVDLNNDGKEEAILPMNYQVFDSLQMKYFYNDLAIIDFSKKEITKLNLNYEGNNLSSTPWVGDLDDNGFLDIIYIHGTNLKQTYTFDGLQINRIDTDIPISQKIKWGSYMGSNYNGVYDH</sequence>
<protein>
    <submittedName>
        <fullName evidence="6">PQQ-binding-like beta-propeller repeat protein</fullName>
    </submittedName>
</protein>
<evidence type="ECO:0000256" key="4">
    <source>
        <dbReference type="ARBA" id="ARBA00023136"/>
    </source>
</evidence>
<dbReference type="EMBL" id="JACLHY010000021">
    <property type="protein sequence ID" value="MBC8769742.1"/>
    <property type="molecule type" value="Genomic_DNA"/>
</dbReference>
<dbReference type="PANTHER" id="PTHR21419">
    <property type="match status" value="1"/>
</dbReference>
<comment type="caution">
    <text evidence="6">The sequence shown here is derived from an EMBL/GenBank/DDBJ whole genome shotgun (WGS) entry which is preliminary data.</text>
</comment>
<dbReference type="InterPro" id="IPR055409">
    <property type="entry name" value="Beta-prop_FAM234A_B"/>
</dbReference>